<keyword evidence="2" id="KW-1185">Reference proteome</keyword>
<dbReference type="EMBL" id="AE017285">
    <property type="protein sequence ID" value="AAS96240.1"/>
    <property type="molecule type" value="Genomic_DNA"/>
</dbReference>
<dbReference type="HOGENOM" id="CLU_3098204_0_0_7"/>
<evidence type="ECO:0000313" key="1">
    <source>
        <dbReference type="EMBL" id="AAS96240.1"/>
    </source>
</evidence>
<dbReference type="EnsemblBacteria" id="AAS96240">
    <property type="protein sequence ID" value="AAS96240"/>
    <property type="gene ID" value="DVU_1763"/>
</dbReference>
<dbReference type="PaxDb" id="882-DVU_1763"/>
<accession>Q72B73</accession>
<dbReference type="KEGG" id="dvu:DVU_1763"/>
<sequence length="51" mass="5449">MRTPGNVPLEPGLCSAGFLHECEELVSGTGRYGTVLPEKQEGVRMDGAVME</sequence>
<dbReference type="STRING" id="882.DVU_1763"/>
<reference evidence="1 2" key="1">
    <citation type="journal article" date="2004" name="Nat. Biotechnol.">
        <title>The genome sequence of the anaerobic, sulfate-reducing bacterium Desulfovibrio vulgaris Hildenborough.</title>
        <authorList>
            <person name="Heidelberg J.F."/>
            <person name="Seshadri R."/>
            <person name="Haveman S.A."/>
            <person name="Hemme C.L."/>
            <person name="Paulsen I.T."/>
            <person name="Kolonay J.F."/>
            <person name="Eisen J.A."/>
            <person name="Ward N."/>
            <person name="Methe B."/>
            <person name="Brinkac L.M."/>
            <person name="Daugherty S.C."/>
            <person name="Deboy R.T."/>
            <person name="Dodson R.J."/>
            <person name="Durkin A.S."/>
            <person name="Madupu R."/>
            <person name="Nelson W.C."/>
            <person name="Sullivan S.A."/>
            <person name="Fouts D."/>
            <person name="Haft D.H."/>
            <person name="Selengut J."/>
            <person name="Peterson J.D."/>
            <person name="Davidsen T.M."/>
            <person name="Zafar N."/>
            <person name="Zhou L."/>
            <person name="Radune D."/>
            <person name="Dimitrov G."/>
            <person name="Hance M."/>
            <person name="Tran K."/>
            <person name="Khouri H."/>
            <person name="Gill J."/>
            <person name="Utterback T.R."/>
            <person name="Feldblyum T.V."/>
            <person name="Wall J.D."/>
            <person name="Voordouw G."/>
            <person name="Fraser C.M."/>
        </authorList>
    </citation>
    <scope>NUCLEOTIDE SEQUENCE [LARGE SCALE GENOMIC DNA]</scope>
    <source>
        <strain evidence="2">ATCC 29579 / DSM 644 / NCIMB 8303 / VKM B-1760 / Hildenborough</strain>
    </source>
</reference>
<name>Q72B73_NITV2</name>
<proteinExistence type="predicted"/>
<evidence type="ECO:0000313" key="2">
    <source>
        <dbReference type="Proteomes" id="UP000002194"/>
    </source>
</evidence>
<protein>
    <submittedName>
        <fullName evidence="1">Uncharacterized protein</fullName>
    </submittedName>
</protein>
<dbReference type="Proteomes" id="UP000002194">
    <property type="component" value="Chromosome"/>
</dbReference>
<dbReference type="AlphaFoldDB" id="Q72B73"/>
<organism evidence="1 2">
    <name type="scientific">Nitratidesulfovibrio vulgaris (strain ATCC 29579 / DSM 644 / CCUG 34227 / NCIMB 8303 / VKM B-1760 / Hildenborough)</name>
    <name type="common">Desulfovibrio vulgaris</name>
    <dbReference type="NCBI Taxonomy" id="882"/>
    <lineage>
        <taxon>Bacteria</taxon>
        <taxon>Pseudomonadati</taxon>
        <taxon>Thermodesulfobacteriota</taxon>
        <taxon>Desulfovibrionia</taxon>
        <taxon>Desulfovibrionales</taxon>
        <taxon>Desulfovibrionaceae</taxon>
        <taxon>Nitratidesulfovibrio</taxon>
    </lineage>
</organism>
<gene>
    <name evidence="1" type="ordered locus">DVU_1763</name>
</gene>